<feature type="region of interest" description="Disordered" evidence="1">
    <location>
        <begin position="173"/>
        <end position="194"/>
    </location>
</feature>
<feature type="compositionally biased region" description="Basic and acidic residues" evidence="1">
    <location>
        <begin position="90"/>
        <end position="120"/>
    </location>
</feature>
<feature type="domain" description="R3H-associated N-terminal" evidence="2">
    <location>
        <begin position="93"/>
        <end position="205"/>
    </location>
</feature>
<proteinExistence type="predicted"/>
<name>A0A151GQ03_DRECN</name>
<feature type="compositionally biased region" description="Low complexity" evidence="1">
    <location>
        <begin position="14"/>
        <end position="28"/>
    </location>
</feature>
<sequence>MAILRAAPPPGGLSSSQSTHQNQSSAAAPTTVTNGAIDIDAWTVSALQSLSVSPVARGTGTPLAIPIDEHTPVRHQVRAVALDTPQTPETPRRPPSRRDSQRHREALLKGNEGSRQRRRWENDRLVGVPNVQPPLPSDWEVHPSHPVHCVPYQVAQFWDRGIRERVQEKTVSLQAARKKQQRTTGSATGLGAGEVPRDLRESAKRSPVIRGWVRALEEPVRQFIVGERKRRVDMETARRNDDSAAEEMDSDDEEIVFVGRSGAMRELKEKKEAMYKMARREVEQEIVDSGMVFDSFGDGENAAFKWDFISFDLLAGNADRDDRRWLAHSISDYYGLASRSVTKTNSSRVVYVGLPTAHQLTQLPRPLWELC</sequence>
<evidence type="ECO:0000313" key="4">
    <source>
        <dbReference type="Proteomes" id="UP000076580"/>
    </source>
</evidence>
<dbReference type="GO" id="GO:0003676">
    <property type="term" value="F:nucleic acid binding"/>
    <property type="evidence" value="ECO:0007669"/>
    <property type="project" value="InterPro"/>
</dbReference>
<evidence type="ECO:0000256" key="1">
    <source>
        <dbReference type="SAM" id="MobiDB-lite"/>
    </source>
</evidence>
<dbReference type="InterPro" id="IPR036867">
    <property type="entry name" value="R3H_dom_sf"/>
</dbReference>
<keyword evidence="4" id="KW-1185">Reference proteome</keyword>
<comment type="caution">
    <text evidence="3">The sequence shown here is derived from an EMBL/GenBank/DDBJ whole genome shotgun (WGS) entry which is preliminary data.</text>
</comment>
<protein>
    <recommendedName>
        <fullName evidence="2">R3H-associated N-terminal domain-containing protein</fullName>
    </recommendedName>
</protein>
<dbReference type="InterPro" id="IPR025952">
    <property type="entry name" value="R3H-assoc_dom"/>
</dbReference>
<dbReference type="AlphaFoldDB" id="A0A151GQ03"/>
<dbReference type="GeneID" id="63712946"/>
<evidence type="ECO:0000313" key="3">
    <source>
        <dbReference type="EMBL" id="KYK59173.1"/>
    </source>
</evidence>
<dbReference type="Pfam" id="PF13902">
    <property type="entry name" value="R3H-assoc"/>
    <property type="match status" value="1"/>
</dbReference>
<dbReference type="RefSeq" id="XP_040658525.1">
    <property type="nucleotide sequence ID" value="XM_040797642.1"/>
</dbReference>
<evidence type="ECO:0000259" key="2">
    <source>
        <dbReference type="Pfam" id="PF13902"/>
    </source>
</evidence>
<feature type="region of interest" description="Disordered" evidence="1">
    <location>
        <begin position="81"/>
        <end position="120"/>
    </location>
</feature>
<dbReference type="SUPFAM" id="SSF82708">
    <property type="entry name" value="R3H domain"/>
    <property type="match status" value="1"/>
</dbReference>
<gene>
    <name evidence="3" type="ORF">DCS_00303</name>
</gene>
<reference evidence="3 4" key="1">
    <citation type="journal article" date="2016" name="Sci. Rep.">
        <title>Insights into Adaptations to a Near-Obligate Nematode Endoparasitic Lifestyle from the Finished Genome of Drechmeria coniospora.</title>
        <authorList>
            <person name="Zhang L."/>
            <person name="Zhou Z."/>
            <person name="Guo Q."/>
            <person name="Fokkens L."/>
            <person name="Miskei M."/>
            <person name="Pocsi I."/>
            <person name="Zhang W."/>
            <person name="Chen M."/>
            <person name="Wang L."/>
            <person name="Sun Y."/>
            <person name="Donzelli B.G."/>
            <person name="Gibson D.M."/>
            <person name="Nelson D.R."/>
            <person name="Luo J.G."/>
            <person name="Rep M."/>
            <person name="Liu H."/>
            <person name="Yang S."/>
            <person name="Wang J."/>
            <person name="Krasnoff S.B."/>
            <person name="Xu Y."/>
            <person name="Molnar I."/>
            <person name="Lin M."/>
        </authorList>
    </citation>
    <scope>NUCLEOTIDE SEQUENCE [LARGE SCALE GENOMIC DNA]</scope>
    <source>
        <strain evidence="3 4">ARSEF 6962</strain>
    </source>
</reference>
<organism evidence="3 4">
    <name type="scientific">Drechmeria coniospora</name>
    <name type="common">Nematophagous fungus</name>
    <name type="synonym">Meria coniospora</name>
    <dbReference type="NCBI Taxonomy" id="98403"/>
    <lineage>
        <taxon>Eukaryota</taxon>
        <taxon>Fungi</taxon>
        <taxon>Dikarya</taxon>
        <taxon>Ascomycota</taxon>
        <taxon>Pezizomycotina</taxon>
        <taxon>Sordariomycetes</taxon>
        <taxon>Hypocreomycetidae</taxon>
        <taxon>Hypocreales</taxon>
        <taxon>Ophiocordycipitaceae</taxon>
        <taxon>Drechmeria</taxon>
    </lineage>
</organism>
<dbReference type="EMBL" id="LAYC01000001">
    <property type="protein sequence ID" value="KYK59173.1"/>
    <property type="molecule type" value="Genomic_DNA"/>
</dbReference>
<feature type="region of interest" description="Disordered" evidence="1">
    <location>
        <begin position="1"/>
        <end position="29"/>
    </location>
</feature>
<dbReference type="InParanoid" id="A0A151GQ03"/>
<dbReference type="Proteomes" id="UP000076580">
    <property type="component" value="Chromosome 01"/>
</dbReference>
<accession>A0A151GQ03</accession>